<evidence type="ECO:0000313" key="2">
    <source>
        <dbReference type="Proteomes" id="UP000199607"/>
    </source>
</evidence>
<dbReference type="RefSeq" id="WP_089871009.1">
    <property type="nucleotide sequence ID" value="NZ_FOTC01000005.1"/>
</dbReference>
<sequence>MSTIRPTDREFTPVGWVQTSQTDPLQFTHQQTGLCIEAIRGVSTPRPGIEDCTGWTLRYRKPVGEMETTATIGHAVTKERAKRLIFDGMQAYNRMRSYADSDGANSADDTIDIDTLARKLAAVCERGVGSDVHADADADATSDDADRRW</sequence>
<dbReference type="STRING" id="553466.SAMN04487950_3544"/>
<protein>
    <submittedName>
        <fullName evidence="1">Uncharacterized protein</fullName>
    </submittedName>
</protein>
<accession>A0A1I4H6V5</accession>
<dbReference type="EMBL" id="FOTC01000005">
    <property type="protein sequence ID" value="SFL37905.1"/>
    <property type="molecule type" value="Genomic_DNA"/>
</dbReference>
<keyword evidence="2" id="KW-1185">Reference proteome</keyword>
<name>A0A1I4H6V5_9EURY</name>
<proteinExistence type="predicted"/>
<organism evidence="1 2">
    <name type="scientific">Halogranum rubrum</name>
    <dbReference type="NCBI Taxonomy" id="553466"/>
    <lineage>
        <taxon>Archaea</taxon>
        <taxon>Methanobacteriati</taxon>
        <taxon>Methanobacteriota</taxon>
        <taxon>Stenosarchaea group</taxon>
        <taxon>Halobacteria</taxon>
        <taxon>Halobacteriales</taxon>
        <taxon>Haloferacaceae</taxon>
    </lineage>
</organism>
<gene>
    <name evidence="1" type="ORF">SAMN04487950_3544</name>
</gene>
<dbReference type="AlphaFoldDB" id="A0A1I4H6V5"/>
<evidence type="ECO:0000313" key="1">
    <source>
        <dbReference type="EMBL" id="SFL37905.1"/>
    </source>
</evidence>
<reference evidence="2" key="1">
    <citation type="submission" date="2016-10" db="EMBL/GenBank/DDBJ databases">
        <authorList>
            <person name="Varghese N."/>
            <person name="Submissions S."/>
        </authorList>
    </citation>
    <scope>NUCLEOTIDE SEQUENCE [LARGE SCALE GENOMIC DNA]</scope>
    <source>
        <strain evidence="2">CGMCC 1.7738</strain>
    </source>
</reference>
<dbReference type="Proteomes" id="UP000199607">
    <property type="component" value="Unassembled WGS sequence"/>
</dbReference>